<dbReference type="AlphaFoldDB" id="A0A501QFS0"/>
<gene>
    <name evidence="2" type="ORF">FJA49_05255</name>
</gene>
<accession>A0A501QFS0</accession>
<feature type="transmembrane region" description="Helical" evidence="1">
    <location>
        <begin position="5"/>
        <end position="24"/>
    </location>
</feature>
<proteinExistence type="predicted"/>
<evidence type="ECO:0000313" key="2">
    <source>
        <dbReference type="EMBL" id="TPD71308.1"/>
    </source>
</evidence>
<comment type="caution">
    <text evidence="2">The sequence shown here is derived from an EMBL/GenBank/DDBJ whole genome shotgun (WGS) entry which is preliminary data.</text>
</comment>
<name>A0A501QFS0_9FLAO</name>
<protein>
    <submittedName>
        <fullName evidence="2">Uncharacterized protein</fullName>
    </submittedName>
</protein>
<reference evidence="2 3" key="2">
    <citation type="submission" date="2019-06" db="EMBL/GenBank/DDBJ databases">
        <authorList>
            <person name="Seo Y."/>
        </authorList>
    </citation>
    <scope>NUCLEOTIDE SEQUENCE [LARGE SCALE GENOMIC DNA]</scope>
    <source>
        <strain evidence="2 3">MaA-Y11</strain>
    </source>
</reference>
<evidence type="ECO:0000313" key="3">
    <source>
        <dbReference type="Proteomes" id="UP000319175"/>
    </source>
</evidence>
<evidence type="ECO:0000256" key="1">
    <source>
        <dbReference type="SAM" id="Phobius"/>
    </source>
</evidence>
<keyword evidence="1" id="KW-1133">Transmembrane helix</keyword>
<sequence>MKTILIWSIIQFIFLTGTTMLFINGHQDLAGNFYDIFTAQFIIFAGHVLHFLLKKEKTRLTDTDKK</sequence>
<dbReference type="EMBL" id="VFJE01000051">
    <property type="protein sequence ID" value="TPD71308.1"/>
    <property type="molecule type" value="Genomic_DNA"/>
</dbReference>
<keyword evidence="3" id="KW-1185">Reference proteome</keyword>
<feature type="transmembrane region" description="Helical" evidence="1">
    <location>
        <begin position="36"/>
        <end position="53"/>
    </location>
</feature>
<keyword evidence="1" id="KW-0472">Membrane</keyword>
<dbReference type="Proteomes" id="UP000319175">
    <property type="component" value="Unassembled WGS sequence"/>
</dbReference>
<reference evidence="2 3" key="1">
    <citation type="submission" date="2019-06" db="EMBL/GenBank/DDBJ databases">
        <title>Flavobacterium sp. MaA-Y11 from geoumgang.</title>
        <authorList>
            <person name="Jeong S."/>
        </authorList>
    </citation>
    <scope>NUCLEOTIDE SEQUENCE [LARGE SCALE GENOMIC DNA]</scope>
    <source>
        <strain evidence="2 3">MaA-Y11</strain>
    </source>
</reference>
<keyword evidence="1" id="KW-0812">Transmembrane</keyword>
<dbReference type="RefSeq" id="WP_139999583.1">
    <property type="nucleotide sequence ID" value="NZ_VFJE01000051.1"/>
</dbReference>
<organism evidence="2 3">
    <name type="scientific">Flavobacterium microcysteis</name>
    <dbReference type="NCBI Taxonomy" id="2596891"/>
    <lineage>
        <taxon>Bacteria</taxon>
        <taxon>Pseudomonadati</taxon>
        <taxon>Bacteroidota</taxon>
        <taxon>Flavobacteriia</taxon>
        <taxon>Flavobacteriales</taxon>
        <taxon>Flavobacteriaceae</taxon>
        <taxon>Flavobacterium</taxon>
    </lineage>
</organism>